<proteinExistence type="predicted"/>
<sequence>MTEIKYPEHIKKLIEALPRGIDNAKPASYIAKLFQPEIDPRTVLAYKAIAIRDYGIPIGARRDSQNGGLFIIENDEERTSVLKVSSSQITSEVLIQNALTQIDLNSWEVIK</sequence>
<gene>
    <name evidence="1" type="ORF">FY536_05615</name>
</gene>
<dbReference type="Proteomes" id="UP000516446">
    <property type="component" value="Chromosome"/>
</dbReference>
<reference evidence="1 2" key="1">
    <citation type="submission" date="2019-08" db="EMBL/GenBank/DDBJ databases">
        <authorList>
            <person name="Chang H.C."/>
            <person name="Mun S.Y."/>
        </authorList>
    </citation>
    <scope>NUCLEOTIDE SEQUENCE [LARGE SCALE GENOMIC DNA]</scope>
    <source>
        <strain evidence="1 2">SK</strain>
    </source>
</reference>
<keyword evidence="2" id="KW-1185">Reference proteome</keyword>
<accession>A0A7H1MMS8</accession>
<dbReference type="RefSeq" id="WP_006845107.1">
    <property type="nucleotide sequence ID" value="NZ_CP026847.1"/>
</dbReference>
<organism evidence="1 2">
    <name type="scientific">Weissella koreensis</name>
    <dbReference type="NCBI Taxonomy" id="165096"/>
    <lineage>
        <taxon>Bacteria</taxon>
        <taxon>Bacillati</taxon>
        <taxon>Bacillota</taxon>
        <taxon>Bacilli</taxon>
        <taxon>Lactobacillales</taxon>
        <taxon>Lactobacillaceae</taxon>
        <taxon>Weissella</taxon>
    </lineage>
</organism>
<evidence type="ECO:0000313" key="2">
    <source>
        <dbReference type="Proteomes" id="UP000516446"/>
    </source>
</evidence>
<evidence type="ECO:0000313" key="1">
    <source>
        <dbReference type="EMBL" id="QNT64764.1"/>
    </source>
</evidence>
<protein>
    <submittedName>
        <fullName evidence="1">Uncharacterized protein</fullName>
    </submittedName>
</protein>
<name>A0A7H1MMS8_9LACO</name>
<dbReference type="EMBL" id="CP043431">
    <property type="protein sequence ID" value="QNT64764.1"/>
    <property type="molecule type" value="Genomic_DNA"/>
</dbReference>
<dbReference type="AlphaFoldDB" id="A0A7H1MMS8"/>